<gene>
    <name evidence="1" type="ORF">Xedl_02874</name>
</gene>
<evidence type="ECO:0000313" key="1">
    <source>
        <dbReference type="EMBL" id="OKP01600.1"/>
    </source>
</evidence>
<dbReference type="AlphaFoldDB" id="A0A1Q5TN04"/>
<dbReference type="RefSeq" id="WP_143187447.1">
    <property type="nucleotide sequence ID" value="NZ_CAWNAG010000129.1"/>
</dbReference>
<dbReference type="EMBL" id="MKGQ01000023">
    <property type="protein sequence ID" value="OKP01600.1"/>
    <property type="molecule type" value="Genomic_DNA"/>
</dbReference>
<comment type="caution">
    <text evidence="1">The sequence shown here is derived from an EMBL/GenBank/DDBJ whole genome shotgun (WGS) entry which is preliminary data.</text>
</comment>
<dbReference type="STRING" id="1873482.Xedl_02874"/>
<name>A0A1Q5TN04_9GAMM</name>
<reference evidence="1 2" key="1">
    <citation type="submission" date="2016-09" db="EMBL/GenBank/DDBJ databases">
        <title>Xenorhabdus thuongxuanensis sp. nov. and Xenorhabdus eapokensis sp. nov., isolated from Steinernema species.</title>
        <authorList>
            <person name="Kaempfer P."/>
            <person name="Tobias N.J."/>
            <person name="Phan Ke L."/>
            <person name="Bode H.B."/>
            <person name="Glaeser S.P."/>
        </authorList>
    </citation>
    <scope>NUCLEOTIDE SEQUENCE [LARGE SCALE GENOMIC DNA]</scope>
    <source>
        <strain evidence="1 2">DL20</strain>
    </source>
</reference>
<accession>A0A1Q5TN04</accession>
<sequence length="99" mass="11996">MMRNTQNARKKRYYTLDELKEIAEKRGYLLDFNLILEVFELKDKKCNSRWCWIVRPSNGNKVKRVRECTMREWNQLFAFNIARLEEEVKSTTTENSLKS</sequence>
<keyword evidence="2" id="KW-1185">Reference proteome</keyword>
<proteinExistence type="predicted"/>
<organism evidence="1 2">
    <name type="scientific">Xenorhabdus eapokensis</name>
    <dbReference type="NCBI Taxonomy" id="1873482"/>
    <lineage>
        <taxon>Bacteria</taxon>
        <taxon>Pseudomonadati</taxon>
        <taxon>Pseudomonadota</taxon>
        <taxon>Gammaproteobacteria</taxon>
        <taxon>Enterobacterales</taxon>
        <taxon>Morganellaceae</taxon>
        <taxon>Xenorhabdus</taxon>
    </lineage>
</organism>
<dbReference type="OrthoDB" id="6447613at2"/>
<protein>
    <submittedName>
        <fullName evidence="1">Uncharacterized protein</fullName>
    </submittedName>
</protein>
<evidence type="ECO:0000313" key="2">
    <source>
        <dbReference type="Proteomes" id="UP000186268"/>
    </source>
</evidence>
<dbReference type="Proteomes" id="UP000186268">
    <property type="component" value="Unassembled WGS sequence"/>
</dbReference>